<proteinExistence type="predicted"/>
<organism evidence="1 2">
    <name type="scientific">Camellia lanceoleosa</name>
    <dbReference type="NCBI Taxonomy" id="1840588"/>
    <lineage>
        <taxon>Eukaryota</taxon>
        <taxon>Viridiplantae</taxon>
        <taxon>Streptophyta</taxon>
        <taxon>Embryophyta</taxon>
        <taxon>Tracheophyta</taxon>
        <taxon>Spermatophyta</taxon>
        <taxon>Magnoliopsida</taxon>
        <taxon>eudicotyledons</taxon>
        <taxon>Gunneridae</taxon>
        <taxon>Pentapetalae</taxon>
        <taxon>asterids</taxon>
        <taxon>Ericales</taxon>
        <taxon>Theaceae</taxon>
        <taxon>Camellia</taxon>
    </lineage>
</organism>
<dbReference type="EMBL" id="CM045769">
    <property type="protein sequence ID" value="KAI7995436.1"/>
    <property type="molecule type" value="Genomic_DNA"/>
</dbReference>
<keyword evidence="2" id="KW-1185">Reference proteome</keyword>
<sequence length="292" mass="32438">MIGSILCSGCTQEYNLHHPIILDEATDFFNKHGVSDFTLDTCRLWGWRCRAKLAVRGSSTDPLIGLYQEGTHNVVDIPDCKDFKQSKDLKKTDGTNRQRITGITKLEDANDARGKSSDKCTLILREGDSVKALAMAGISVVGRNYYGVFLLRGLDVVRTDRTLVFYVKQEKLSKLWDILAVYAWFDIDVGYCQGFHFLSKSFLKEVPSVSCYVVCFVNKNGNGSEEMGIPYDDVSGGATTTAVTVTTMKQELCNGREGENRVLWGFPWQIGGDGNVVGDLVDSGRESWNGRN</sequence>
<comment type="caution">
    <text evidence="1">The sequence shown here is derived from an EMBL/GenBank/DDBJ whole genome shotgun (WGS) entry which is preliminary data.</text>
</comment>
<name>A0ACC0G710_9ERIC</name>
<gene>
    <name evidence="1" type="ORF">LOK49_LG11G01530</name>
</gene>
<accession>A0ACC0G710</accession>
<evidence type="ECO:0000313" key="1">
    <source>
        <dbReference type="EMBL" id="KAI7995436.1"/>
    </source>
</evidence>
<protein>
    <submittedName>
        <fullName evidence="1">DNA topoisomerase 2</fullName>
    </submittedName>
</protein>
<dbReference type="Proteomes" id="UP001060215">
    <property type="component" value="Chromosome 12"/>
</dbReference>
<reference evidence="1 2" key="1">
    <citation type="journal article" date="2022" name="Plant J.">
        <title>Chromosome-level genome of Camellia lanceoleosa provides a valuable resource for understanding genome evolution and self-incompatibility.</title>
        <authorList>
            <person name="Gong W."/>
            <person name="Xiao S."/>
            <person name="Wang L."/>
            <person name="Liao Z."/>
            <person name="Chang Y."/>
            <person name="Mo W."/>
            <person name="Hu G."/>
            <person name="Li W."/>
            <person name="Zhao G."/>
            <person name="Zhu H."/>
            <person name="Hu X."/>
            <person name="Ji K."/>
            <person name="Xiang X."/>
            <person name="Song Q."/>
            <person name="Yuan D."/>
            <person name="Jin S."/>
            <person name="Zhang L."/>
        </authorList>
    </citation>
    <scope>NUCLEOTIDE SEQUENCE [LARGE SCALE GENOMIC DNA]</scope>
    <source>
        <strain evidence="1">SQ_2022a</strain>
    </source>
</reference>
<evidence type="ECO:0000313" key="2">
    <source>
        <dbReference type="Proteomes" id="UP001060215"/>
    </source>
</evidence>